<gene>
    <name evidence="1" type="ORF">EYF80_026105</name>
</gene>
<dbReference type="EMBL" id="SRLO01000268">
    <property type="protein sequence ID" value="TNN63687.1"/>
    <property type="molecule type" value="Genomic_DNA"/>
</dbReference>
<evidence type="ECO:0000313" key="1">
    <source>
        <dbReference type="EMBL" id="TNN63687.1"/>
    </source>
</evidence>
<evidence type="ECO:0000313" key="2">
    <source>
        <dbReference type="Proteomes" id="UP000314294"/>
    </source>
</evidence>
<reference evidence="1 2" key="1">
    <citation type="submission" date="2019-03" db="EMBL/GenBank/DDBJ databases">
        <title>First draft genome of Liparis tanakae, snailfish: a comprehensive survey of snailfish specific genes.</title>
        <authorList>
            <person name="Kim W."/>
            <person name="Song I."/>
            <person name="Jeong J.-H."/>
            <person name="Kim D."/>
            <person name="Kim S."/>
            <person name="Ryu S."/>
            <person name="Song J.Y."/>
            <person name="Lee S.K."/>
        </authorList>
    </citation>
    <scope>NUCLEOTIDE SEQUENCE [LARGE SCALE GENOMIC DNA]</scope>
    <source>
        <tissue evidence="1">Muscle</tissue>
    </source>
</reference>
<organism evidence="1 2">
    <name type="scientific">Liparis tanakae</name>
    <name type="common">Tanaka's snailfish</name>
    <dbReference type="NCBI Taxonomy" id="230148"/>
    <lineage>
        <taxon>Eukaryota</taxon>
        <taxon>Metazoa</taxon>
        <taxon>Chordata</taxon>
        <taxon>Craniata</taxon>
        <taxon>Vertebrata</taxon>
        <taxon>Euteleostomi</taxon>
        <taxon>Actinopterygii</taxon>
        <taxon>Neopterygii</taxon>
        <taxon>Teleostei</taxon>
        <taxon>Neoteleostei</taxon>
        <taxon>Acanthomorphata</taxon>
        <taxon>Eupercaria</taxon>
        <taxon>Perciformes</taxon>
        <taxon>Cottioidei</taxon>
        <taxon>Cottales</taxon>
        <taxon>Liparidae</taxon>
        <taxon>Liparis</taxon>
    </lineage>
</organism>
<protein>
    <submittedName>
        <fullName evidence="1">Uncharacterized protein</fullName>
    </submittedName>
</protein>
<comment type="caution">
    <text evidence="1">The sequence shown here is derived from an EMBL/GenBank/DDBJ whole genome shotgun (WGS) entry which is preliminary data.</text>
</comment>
<dbReference type="AlphaFoldDB" id="A0A4Z2HCS9"/>
<sequence>MHQIHHLKVRDGIIVLLKQFVKISFATTAGLCDYSFSLFQLLPETSVGPALSQLVQHLFKSQEASYTSALLRTARAGGCSPNSPGRLLFDTRSAEPRRQRWGALIPSINWMDVEAEELQNHTLVQTTREGRQKAEHPLGHDLADFEQQRPHLVLEGIRFSMLEGGTEFSALGSFTNSAHPNLRRGH</sequence>
<keyword evidence="2" id="KW-1185">Reference proteome</keyword>
<accession>A0A4Z2HCS9</accession>
<proteinExistence type="predicted"/>
<dbReference type="Proteomes" id="UP000314294">
    <property type="component" value="Unassembled WGS sequence"/>
</dbReference>
<name>A0A4Z2HCS9_9TELE</name>